<evidence type="ECO:0000256" key="4">
    <source>
        <dbReference type="ARBA" id="ARBA00022679"/>
    </source>
</evidence>
<evidence type="ECO:0000256" key="12">
    <source>
        <dbReference type="SAM" id="SignalP"/>
    </source>
</evidence>
<dbReference type="InterPro" id="IPR050943">
    <property type="entry name" value="Glycosyltr_29_Sialyltrsf"/>
</dbReference>
<evidence type="ECO:0000256" key="7">
    <source>
        <dbReference type="ARBA" id="ARBA00022989"/>
    </source>
</evidence>
<dbReference type="EMBL" id="GBEZ01004639">
    <property type="protein sequence ID" value="JAC80593.1"/>
    <property type="molecule type" value="Transcribed_RNA"/>
</dbReference>
<dbReference type="Gene3D" id="3.90.1480.20">
    <property type="entry name" value="Glycosyl transferase family 29"/>
    <property type="match status" value="1"/>
</dbReference>
<keyword evidence="3" id="KW-0328">Glycosyltransferase</keyword>
<feature type="compositionally biased region" description="Pro residues" evidence="11">
    <location>
        <begin position="151"/>
        <end position="160"/>
    </location>
</feature>
<keyword evidence="9" id="KW-0472">Membrane</keyword>
<dbReference type="PANTHER" id="PTHR11987:SF53">
    <property type="entry name" value="ALPHA-2,8-SIALYLTRANSFERASE 8F-LIKE"/>
    <property type="match status" value="1"/>
</dbReference>
<keyword evidence="12" id="KW-0732">Signal</keyword>
<name>A0A061S8N4_9CHLO</name>
<comment type="subcellular location">
    <subcellularLocation>
        <location evidence="1">Golgi apparatus membrane</location>
        <topology evidence="1">Single-pass type II membrane protein</topology>
    </subcellularLocation>
</comment>
<organism evidence="13">
    <name type="scientific">Tetraselmis sp. GSL018</name>
    <dbReference type="NCBI Taxonomy" id="582737"/>
    <lineage>
        <taxon>Eukaryota</taxon>
        <taxon>Viridiplantae</taxon>
        <taxon>Chlorophyta</taxon>
        <taxon>core chlorophytes</taxon>
        <taxon>Chlorodendrophyceae</taxon>
        <taxon>Chlorodendrales</taxon>
        <taxon>Chlorodendraceae</taxon>
        <taxon>Tetraselmis</taxon>
    </lineage>
</organism>
<proteinExistence type="inferred from homology"/>
<keyword evidence="8" id="KW-0333">Golgi apparatus</keyword>
<feature type="chain" id="PRO_5030002243" evidence="12">
    <location>
        <begin position="26"/>
        <end position="573"/>
    </location>
</feature>
<keyword evidence="7" id="KW-1133">Transmembrane helix</keyword>
<evidence type="ECO:0000256" key="10">
    <source>
        <dbReference type="ARBA" id="ARBA00023180"/>
    </source>
</evidence>
<dbReference type="GO" id="GO:0006491">
    <property type="term" value="P:N-glycan processing"/>
    <property type="evidence" value="ECO:0007669"/>
    <property type="project" value="TreeGrafter"/>
</dbReference>
<feature type="signal peptide" evidence="12">
    <location>
        <begin position="1"/>
        <end position="25"/>
    </location>
</feature>
<evidence type="ECO:0000256" key="1">
    <source>
        <dbReference type="ARBA" id="ARBA00004323"/>
    </source>
</evidence>
<evidence type="ECO:0000256" key="5">
    <source>
        <dbReference type="ARBA" id="ARBA00022692"/>
    </source>
</evidence>
<dbReference type="Pfam" id="PF00777">
    <property type="entry name" value="Glyco_transf_29"/>
    <property type="match status" value="1"/>
</dbReference>
<keyword evidence="6" id="KW-0735">Signal-anchor</keyword>
<dbReference type="InterPro" id="IPR038578">
    <property type="entry name" value="GT29-like_sf"/>
</dbReference>
<keyword evidence="5" id="KW-0812">Transmembrane</keyword>
<dbReference type="GO" id="GO:0000139">
    <property type="term" value="C:Golgi membrane"/>
    <property type="evidence" value="ECO:0007669"/>
    <property type="project" value="UniProtKB-SubCell"/>
</dbReference>
<evidence type="ECO:0000256" key="11">
    <source>
        <dbReference type="SAM" id="MobiDB-lite"/>
    </source>
</evidence>
<evidence type="ECO:0000256" key="9">
    <source>
        <dbReference type="ARBA" id="ARBA00023136"/>
    </source>
</evidence>
<evidence type="ECO:0000313" key="13">
    <source>
        <dbReference type="EMBL" id="JAC80593.1"/>
    </source>
</evidence>
<gene>
    <name evidence="13" type="ORF">TSPGSL018_9908</name>
</gene>
<dbReference type="InterPro" id="IPR001675">
    <property type="entry name" value="Glyco_trans_29"/>
</dbReference>
<dbReference type="AlphaFoldDB" id="A0A061S8N4"/>
<protein>
    <submittedName>
        <fullName evidence="13">Uncharacterized protein</fullName>
    </submittedName>
</protein>
<evidence type="ECO:0000256" key="8">
    <source>
        <dbReference type="ARBA" id="ARBA00023034"/>
    </source>
</evidence>
<evidence type="ECO:0000256" key="3">
    <source>
        <dbReference type="ARBA" id="ARBA00022676"/>
    </source>
</evidence>
<evidence type="ECO:0000256" key="2">
    <source>
        <dbReference type="ARBA" id="ARBA00006003"/>
    </source>
</evidence>
<sequence>MKNFQKCEGIIFLGVLCLSIAYTVCEDTQVTRQQPLRIQIKASPSRSVQVRYHRSGPGGGLTKPSEPLRESSADGEDEDDREGEPSFQELATKLNLDKDNSASADTKGIEVIGPSRGVGMPADAAEGVEDAAEGDSAVSSSYVPPQSSRIIPPPAAPRPMAPKVQKGSGSSIKMMSCGGAPDNLLPFKRDVTPWGQGKSFFGIMPDNDPQRGRRLLEDVGLEAFSALNGTLLEGEEGEELYEPTDPWGELLGAAGNGTADGCGGGQPSAPGRRLASSIPRRRHMGLRSSGSEMRRTGCTKTLRRVPLENNGFGPRARPLSRSGDSHIRSCLQSPSKCTPSSFSYAKSLPGIRQLSQIPKASLGKKRFRSCALVGNAGHMVKKKYGPYIDRHEVVVRFNVLGTKKFSSYVGEKTTFRVLNNARSADACCSGKLPESKGNPIGLILWYPAGRSEMKQRCSAKLPRHKLYQLSPRFINKEVAAFNALRMELQRLGMGSRLGEWKQLTSGGHAVFLFSKVCDSLSLYGFTTWSSSGPDQYSGRRRKTSSGQRWHDWGGESLAWRLLFTSGQVQICSV</sequence>
<keyword evidence="10" id="KW-0325">Glycoprotein</keyword>
<reference evidence="13" key="1">
    <citation type="submission" date="2014-05" db="EMBL/GenBank/DDBJ databases">
        <title>The transcriptome of the halophilic microalga Tetraselmis sp. GSL018 isolated from the Great Salt Lake, Utah.</title>
        <authorList>
            <person name="Jinkerson R.E."/>
            <person name="D'Adamo S."/>
            <person name="Posewitz M.C."/>
        </authorList>
    </citation>
    <scope>NUCLEOTIDE SEQUENCE</scope>
    <source>
        <strain evidence="13">GSL018</strain>
    </source>
</reference>
<feature type="region of interest" description="Disordered" evidence="11">
    <location>
        <begin position="305"/>
        <end position="325"/>
    </location>
</feature>
<accession>A0A061S8N4</accession>
<feature type="region of interest" description="Disordered" evidence="11">
    <location>
        <begin position="43"/>
        <end position="171"/>
    </location>
</feature>
<comment type="similarity">
    <text evidence="2">Belongs to the glycosyltransferase 29 family.</text>
</comment>
<dbReference type="GO" id="GO:0009311">
    <property type="term" value="P:oligosaccharide metabolic process"/>
    <property type="evidence" value="ECO:0007669"/>
    <property type="project" value="TreeGrafter"/>
</dbReference>
<dbReference type="PANTHER" id="PTHR11987">
    <property type="entry name" value="ALPHA-2,8-SIALYLTRANSFERASE"/>
    <property type="match status" value="1"/>
</dbReference>
<dbReference type="GO" id="GO:0003828">
    <property type="term" value="F:alpha-N-acetylneuraminate alpha-2,8-sialyltransferase activity"/>
    <property type="evidence" value="ECO:0007669"/>
    <property type="project" value="TreeGrafter"/>
</dbReference>
<keyword evidence="4" id="KW-0808">Transferase</keyword>
<evidence type="ECO:0000256" key="6">
    <source>
        <dbReference type="ARBA" id="ARBA00022968"/>
    </source>
</evidence>
<feature type="compositionally biased region" description="Acidic residues" evidence="11">
    <location>
        <begin position="73"/>
        <end position="82"/>
    </location>
</feature>